<dbReference type="Gene3D" id="1.10.287.130">
    <property type="match status" value="1"/>
</dbReference>
<keyword evidence="3" id="KW-0597">Phosphoprotein</keyword>
<dbReference type="CDD" id="cd00082">
    <property type="entry name" value="HisKA"/>
    <property type="match status" value="1"/>
</dbReference>
<organism evidence="9 10">
    <name type="scientific">Kiloniella laminariae</name>
    <dbReference type="NCBI Taxonomy" id="454162"/>
    <lineage>
        <taxon>Bacteria</taxon>
        <taxon>Pseudomonadati</taxon>
        <taxon>Pseudomonadota</taxon>
        <taxon>Alphaproteobacteria</taxon>
        <taxon>Rhodospirillales</taxon>
        <taxon>Kiloniellaceae</taxon>
        <taxon>Kiloniella</taxon>
    </lineage>
</organism>
<proteinExistence type="predicted"/>
<dbReference type="InterPro" id="IPR036097">
    <property type="entry name" value="HisK_dim/P_sf"/>
</dbReference>
<dbReference type="EC" id="2.7.13.3" evidence="2"/>
<evidence type="ECO:0000256" key="4">
    <source>
        <dbReference type="ARBA" id="ARBA00022679"/>
    </source>
</evidence>
<evidence type="ECO:0000313" key="10">
    <source>
        <dbReference type="Proteomes" id="UP001069802"/>
    </source>
</evidence>
<comment type="catalytic activity">
    <reaction evidence="1">
        <text>ATP + protein L-histidine = ADP + protein N-phospho-L-histidine.</text>
        <dbReference type="EC" id="2.7.13.3"/>
    </reaction>
</comment>
<dbReference type="InterPro" id="IPR050736">
    <property type="entry name" value="Sensor_HK_Regulatory"/>
</dbReference>
<dbReference type="GO" id="GO:0005524">
    <property type="term" value="F:ATP binding"/>
    <property type="evidence" value="ECO:0007669"/>
    <property type="project" value="UniProtKB-KW"/>
</dbReference>
<dbReference type="SUPFAM" id="SSF55874">
    <property type="entry name" value="ATPase domain of HSP90 chaperone/DNA topoisomerase II/histidine kinase"/>
    <property type="match status" value="1"/>
</dbReference>
<evidence type="ECO:0000256" key="1">
    <source>
        <dbReference type="ARBA" id="ARBA00000085"/>
    </source>
</evidence>
<dbReference type="Pfam" id="PF00512">
    <property type="entry name" value="HisKA"/>
    <property type="match status" value="1"/>
</dbReference>
<dbReference type="Proteomes" id="UP001069802">
    <property type="component" value="Unassembled WGS sequence"/>
</dbReference>
<dbReference type="SUPFAM" id="SSF47384">
    <property type="entry name" value="Homodimeric domain of signal transducing histidine kinase"/>
    <property type="match status" value="1"/>
</dbReference>
<dbReference type="PANTHER" id="PTHR43711">
    <property type="entry name" value="TWO-COMPONENT HISTIDINE KINASE"/>
    <property type="match status" value="1"/>
</dbReference>
<dbReference type="Pfam" id="PF02518">
    <property type="entry name" value="HATPase_c"/>
    <property type="match status" value="1"/>
</dbReference>
<dbReference type="CDD" id="cd16922">
    <property type="entry name" value="HATPase_EvgS-ArcB-TorS-like"/>
    <property type="match status" value="1"/>
</dbReference>
<keyword evidence="7" id="KW-1133">Transmembrane helix</keyword>
<dbReference type="SMART" id="SM00388">
    <property type="entry name" value="HisKA"/>
    <property type="match status" value="1"/>
</dbReference>
<dbReference type="InterPro" id="IPR036890">
    <property type="entry name" value="HATPase_C_sf"/>
</dbReference>
<keyword evidence="4" id="KW-0808">Transferase</keyword>
<evidence type="ECO:0000256" key="6">
    <source>
        <dbReference type="ARBA" id="ARBA00023012"/>
    </source>
</evidence>
<keyword evidence="6" id="KW-0902">Two-component regulatory system</keyword>
<evidence type="ECO:0000256" key="7">
    <source>
        <dbReference type="SAM" id="Phobius"/>
    </source>
</evidence>
<evidence type="ECO:0000256" key="2">
    <source>
        <dbReference type="ARBA" id="ARBA00012438"/>
    </source>
</evidence>
<feature type="transmembrane region" description="Helical" evidence="7">
    <location>
        <begin position="32"/>
        <end position="49"/>
    </location>
</feature>
<dbReference type="InterPro" id="IPR004358">
    <property type="entry name" value="Sig_transdc_His_kin-like_C"/>
</dbReference>
<keyword evidence="5" id="KW-0418">Kinase</keyword>
<reference evidence="9" key="1">
    <citation type="submission" date="2022-12" db="EMBL/GenBank/DDBJ databases">
        <title>Bacterial isolates from different developmental stages of Nematostella vectensis.</title>
        <authorList>
            <person name="Fraune S."/>
        </authorList>
    </citation>
    <scope>NUCLEOTIDE SEQUENCE</scope>
    <source>
        <strain evidence="9">G21630-S1</strain>
    </source>
</reference>
<accession>A0ABT4LH59</accession>
<evidence type="ECO:0000313" key="9">
    <source>
        <dbReference type="EMBL" id="MCZ4280438.1"/>
    </source>
</evidence>
<dbReference type="PRINTS" id="PR00344">
    <property type="entry name" value="BCTRLSENSOR"/>
</dbReference>
<keyword evidence="7" id="KW-0472">Membrane</keyword>
<dbReference type="PANTHER" id="PTHR43711:SF26">
    <property type="entry name" value="SENSOR HISTIDINE KINASE RCSC"/>
    <property type="match status" value="1"/>
</dbReference>
<dbReference type="InterPro" id="IPR003661">
    <property type="entry name" value="HisK_dim/P_dom"/>
</dbReference>
<keyword evidence="9" id="KW-0547">Nucleotide-binding</keyword>
<dbReference type="Gene3D" id="3.30.565.10">
    <property type="entry name" value="Histidine kinase-like ATPase, C-terminal domain"/>
    <property type="match status" value="1"/>
</dbReference>
<gene>
    <name evidence="9" type="ORF">O4H49_06600</name>
</gene>
<evidence type="ECO:0000256" key="3">
    <source>
        <dbReference type="ARBA" id="ARBA00022553"/>
    </source>
</evidence>
<name>A0ABT4LH59_9PROT</name>
<feature type="domain" description="Histidine kinase" evidence="8">
    <location>
        <begin position="119"/>
        <end position="340"/>
    </location>
</feature>
<sequence>MAEQQIDPPLAENSARMVEVNQKLRRRRFRDALVVVLGTVAAALLGGYFDLFERWHSFVENHEEWELDEMTIGVFCLAILLIWFVWRQSVQENFLKRLAIVREAEALKANQAKSEFLAAMSHDLRTPLNAIIGFSDVMNKEIFGSLNNERYRGYAADIHNSGKLLLSLINDILDLSKIEARKYSLKDETLDLDLLIQTSLRMLESEVEDKQQRLEVETEPSLPRLRGDKKIVIQLLNNLLSNAVKFTDEGGKIVLRVTVDEDACINIEVQDTGIGMSAEDIKQALRPFEQVENTQARRQDGTGLGLYICTNFMKLFGGELHLSSKPGQGTRVRLCFPSDRTLQAGVVQLSEP</sequence>
<keyword evidence="10" id="KW-1185">Reference proteome</keyword>
<dbReference type="SMART" id="SM00387">
    <property type="entry name" value="HATPase_c"/>
    <property type="match status" value="1"/>
</dbReference>
<dbReference type="InterPro" id="IPR003594">
    <property type="entry name" value="HATPase_dom"/>
</dbReference>
<dbReference type="EMBL" id="JAPWGY010000002">
    <property type="protein sequence ID" value="MCZ4280438.1"/>
    <property type="molecule type" value="Genomic_DNA"/>
</dbReference>
<keyword evidence="9" id="KW-0067">ATP-binding</keyword>
<dbReference type="InterPro" id="IPR005467">
    <property type="entry name" value="His_kinase_dom"/>
</dbReference>
<feature type="transmembrane region" description="Helical" evidence="7">
    <location>
        <begin position="69"/>
        <end position="86"/>
    </location>
</feature>
<comment type="caution">
    <text evidence="9">The sequence shown here is derived from an EMBL/GenBank/DDBJ whole genome shotgun (WGS) entry which is preliminary data.</text>
</comment>
<protein>
    <recommendedName>
        <fullName evidence="2">histidine kinase</fullName>
        <ecNumber evidence="2">2.7.13.3</ecNumber>
    </recommendedName>
</protein>
<evidence type="ECO:0000259" key="8">
    <source>
        <dbReference type="PROSITE" id="PS50109"/>
    </source>
</evidence>
<evidence type="ECO:0000256" key="5">
    <source>
        <dbReference type="ARBA" id="ARBA00022777"/>
    </source>
</evidence>
<dbReference type="RefSeq" id="WP_269422640.1">
    <property type="nucleotide sequence ID" value="NZ_JAPWGY010000002.1"/>
</dbReference>
<keyword evidence="7" id="KW-0812">Transmembrane</keyword>
<dbReference type="PROSITE" id="PS50109">
    <property type="entry name" value="HIS_KIN"/>
    <property type="match status" value="1"/>
</dbReference>